<dbReference type="Gene3D" id="3.90.79.10">
    <property type="entry name" value="Nucleoside Triphosphate Pyrophosphohydrolase"/>
    <property type="match status" value="1"/>
</dbReference>
<dbReference type="EMBL" id="JAMQON010000007">
    <property type="protein sequence ID" value="MDS0261522.1"/>
    <property type="molecule type" value="Genomic_DNA"/>
</dbReference>
<sequence>MDERAVVTCFLRNDGEILLLRRSDAVGSYRGRWGGVAGHVRTDDGRERGVETAARAEIAEETGLAEAVSSVRSGEPFPVEDGERRWLVHPFLFDCESRTVEPNEETADHEWVHPPEILRRATVPRLWTSYDRVRPRIATLRDDRAHGSAWLSLRALETLRDEAALAVEGRTDGREAGERDGDTWPSLAALARRLRDARPSMAVVENRINRVLLAASDDGTAGAVERAARGAIEQSVGADREAARLAAESLPDRVATLSRSGTVERALRTADPEAVLVAESRPGGEGVGVAESLSAVTDAALTTDAALPFELDEWDAGAVVVGADRVLPDGRVVNKVGTCGAALAAAEAGIDCLVVAASDKVAATDAYDLEPRDPGELYDGDAELGVANPTFDVTPADAVTAVVTEQGRLSTAEVAAVAAAHREWAAWDG</sequence>
<proteinExistence type="inferred from homology"/>
<dbReference type="Pfam" id="PF00293">
    <property type="entry name" value="NUDIX"/>
    <property type="match status" value="1"/>
</dbReference>
<dbReference type="SUPFAM" id="SSF100950">
    <property type="entry name" value="NagB/RpiA/CoA transferase-like"/>
    <property type="match status" value="1"/>
</dbReference>
<reference evidence="3 4" key="1">
    <citation type="submission" date="2022-06" db="EMBL/GenBank/DDBJ databases">
        <title>Haloarcula sp. a new haloarchaeum isolate from saline soil.</title>
        <authorList>
            <person name="Strakova D."/>
            <person name="Galisteo C."/>
            <person name="Sanchez-Porro C."/>
            <person name="Ventosa A."/>
        </authorList>
    </citation>
    <scope>NUCLEOTIDE SEQUENCE [LARGE SCALE GENOMIC DNA]</scope>
    <source>
        <strain evidence="3 4">S1CR25-12</strain>
    </source>
</reference>
<accession>A0ABU2FGY0</accession>
<dbReference type="InterPro" id="IPR000086">
    <property type="entry name" value="NUDIX_hydrolase_dom"/>
</dbReference>
<comment type="similarity">
    <text evidence="1">Belongs to the eIF-2B alpha/beta/delta subunits family.</text>
</comment>
<dbReference type="InterPro" id="IPR000649">
    <property type="entry name" value="IF-2B-related"/>
</dbReference>
<comment type="caution">
    <text evidence="3">The sequence shown here is derived from an EMBL/GenBank/DDBJ whole genome shotgun (WGS) entry which is preliminary data.</text>
</comment>
<dbReference type="InterPro" id="IPR042529">
    <property type="entry name" value="IF_2B-like_C"/>
</dbReference>
<protein>
    <submittedName>
        <fullName evidence="3">NUDIX domain-containing protein</fullName>
    </submittedName>
</protein>
<evidence type="ECO:0000313" key="3">
    <source>
        <dbReference type="EMBL" id="MDS0261522.1"/>
    </source>
</evidence>
<dbReference type="Proteomes" id="UP001259659">
    <property type="component" value="Unassembled WGS sequence"/>
</dbReference>
<dbReference type="Pfam" id="PF01008">
    <property type="entry name" value="IF-2B"/>
    <property type="match status" value="1"/>
</dbReference>
<dbReference type="PANTHER" id="PTHR43475:SF3">
    <property type="entry name" value="TRANSLATION INITIATION FACTOR EIF-2B SUBUNIT FAMILY PROTEIN (AFU_ORTHOLOGUE AFUA_2G14290)"/>
    <property type="match status" value="1"/>
</dbReference>
<dbReference type="RefSeq" id="WP_310921388.1">
    <property type="nucleotide sequence ID" value="NZ_JAMQON010000007.1"/>
</dbReference>
<keyword evidence="4" id="KW-1185">Reference proteome</keyword>
<dbReference type="InterPro" id="IPR037171">
    <property type="entry name" value="NagB/RpiA_transferase-like"/>
</dbReference>
<dbReference type="PANTHER" id="PTHR43475">
    <property type="entry name" value="METHYLTHIORIBOSE-1-PHOSPHATE ISOMERASE"/>
    <property type="match status" value="1"/>
</dbReference>
<organism evidence="3 4">
    <name type="scientific">Haloarcula saliterrae</name>
    <dbReference type="NCBI Taxonomy" id="2950534"/>
    <lineage>
        <taxon>Archaea</taxon>
        <taxon>Methanobacteriati</taxon>
        <taxon>Methanobacteriota</taxon>
        <taxon>Stenosarchaea group</taxon>
        <taxon>Halobacteria</taxon>
        <taxon>Halobacteriales</taxon>
        <taxon>Haloarculaceae</taxon>
        <taxon>Haloarcula</taxon>
    </lineage>
</organism>
<evidence type="ECO:0000259" key="2">
    <source>
        <dbReference type="PROSITE" id="PS51462"/>
    </source>
</evidence>
<dbReference type="SUPFAM" id="SSF55811">
    <property type="entry name" value="Nudix"/>
    <property type="match status" value="1"/>
</dbReference>
<evidence type="ECO:0000256" key="1">
    <source>
        <dbReference type="RuleBase" id="RU003814"/>
    </source>
</evidence>
<dbReference type="InterPro" id="IPR015797">
    <property type="entry name" value="NUDIX_hydrolase-like_dom_sf"/>
</dbReference>
<gene>
    <name evidence="3" type="ORF">NDI56_19150</name>
</gene>
<feature type="domain" description="Nudix hydrolase" evidence="2">
    <location>
        <begin position="2"/>
        <end position="135"/>
    </location>
</feature>
<evidence type="ECO:0000313" key="4">
    <source>
        <dbReference type="Proteomes" id="UP001259659"/>
    </source>
</evidence>
<dbReference type="PROSITE" id="PS51462">
    <property type="entry name" value="NUDIX"/>
    <property type="match status" value="1"/>
</dbReference>
<name>A0ABU2FGY0_9EURY</name>
<dbReference type="Gene3D" id="3.40.50.10470">
    <property type="entry name" value="Translation initiation factor eif-2b, domain 2"/>
    <property type="match status" value="1"/>
</dbReference>